<dbReference type="InterPro" id="IPR000182">
    <property type="entry name" value="GNAT_dom"/>
</dbReference>
<dbReference type="GO" id="GO:1990189">
    <property type="term" value="F:protein N-terminal-serine acetyltransferase activity"/>
    <property type="evidence" value="ECO:0007669"/>
    <property type="project" value="TreeGrafter"/>
</dbReference>
<evidence type="ECO:0000313" key="3">
    <source>
        <dbReference type="Proteomes" id="UP000625210"/>
    </source>
</evidence>
<dbReference type="Gene3D" id="3.40.630.30">
    <property type="match status" value="1"/>
</dbReference>
<sequence>MIRLEAFTEADAERLISWVDSPDFLLQWAGPIFTFPLDREQVIKHLETTKGSRPKSLIYKAMDSEINEVIGHIELSNIDYKNQSATISRVLVSPLYRGKEYGQDIVKVFWKSDLTNFNYIE</sequence>
<reference evidence="2" key="1">
    <citation type="journal article" date="2014" name="Int. J. Syst. Evol. Microbiol.">
        <title>Complete genome sequence of Corynebacterium casei LMG S-19264T (=DSM 44701T), isolated from a smear-ripened cheese.</title>
        <authorList>
            <consortium name="US DOE Joint Genome Institute (JGI-PGF)"/>
            <person name="Walter F."/>
            <person name="Albersmeier A."/>
            <person name="Kalinowski J."/>
            <person name="Ruckert C."/>
        </authorList>
    </citation>
    <scope>NUCLEOTIDE SEQUENCE</scope>
    <source>
        <strain evidence="2">CGMCC 1.15179</strain>
    </source>
</reference>
<accession>A0A8J2YD02</accession>
<organism evidence="2 3">
    <name type="scientific">Marinithermofilum abyssi</name>
    <dbReference type="NCBI Taxonomy" id="1571185"/>
    <lineage>
        <taxon>Bacteria</taxon>
        <taxon>Bacillati</taxon>
        <taxon>Bacillota</taxon>
        <taxon>Bacilli</taxon>
        <taxon>Bacillales</taxon>
        <taxon>Thermoactinomycetaceae</taxon>
        <taxon>Marinithermofilum</taxon>
    </lineage>
</organism>
<comment type="caution">
    <text evidence="2">The sequence shown here is derived from an EMBL/GenBank/DDBJ whole genome shotgun (WGS) entry which is preliminary data.</text>
</comment>
<dbReference type="PANTHER" id="PTHR43441:SF2">
    <property type="entry name" value="FAMILY ACETYLTRANSFERASE, PUTATIVE (AFU_ORTHOLOGUE AFUA_7G00850)-RELATED"/>
    <property type="match status" value="1"/>
</dbReference>
<keyword evidence="3" id="KW-1185">Reference proteome</keyword>
<dbReference type="Proteomes" id="UP000625210">
    <property type="component" value="Unassembled WGS sequence"/>
</dbReference>
<gene>
    <name evidence="2" type="ORF">GCM10011571_22780</name>
</gene>
<dbReference type="CDD" id="cd04301">
    <property type="entry name" value="NAT_SF"/>
    <property type="match status" value="1"/>
</dbReference>
<proteinExistence type="predicted"/>
<dbReference type="RefSeq" id="WP_229751941.1">
    <property type="nucleotide sequence ID" value="NZ_BMHQ01000007.1"/>
</dbReference>
<evidence type="ECO:0000313" key="2">
    <source>
        <dbReference type="EMBL" id="GGE20267.1"/>
    </source>
</evidence>
<dbReference type="EMBL" id="BMHQ01000007">
    <property type="protein sequence ID" value="GGE20267.1"/>
    <property type="molecule type" value="Genomic_DNA"/>
</dbReference>
<dbReference type="AlphaFoldDB" id="A0A8J2YD02"/>
<dbReference type="GO" id="GO:0008999">
    <property type="term" value="F:protein-N-terminal-alanine acetyltransferase activity"/>
    <property type="evidence" value="ECO:0007669"/>
    <property type="project" value="TreeGrafter"/>
</dbReference>
<dbReference type="PANTHER" id="PTHR43441">
    <property type="entry name" value="RIBOSOMAL-PROTEIN-SERINE ACETYLTRANSFERASE"/>
    <property type="match status" value="1"/>
</dbReference>
<reference evidence="2" key="2">
    <citation type="submission" date="2020-09" db="EMBL/GenBank/DDBJ databases">
        <authorList>
            <person name="Sun Q."/>
            <person name="Zhou Y."/>
        </authorList>
    </citation>
    <scope>NUCLEOTIDE SEQUENCE</scope>
    <source>
        <strain evidence="2">CGMCC 1.15179</strain>
    </source>
</reference>
<dbReference type="Pfam" id="PF13302">
    <property type="entry name" value="Acetyltransf_3"/>
    <property type="match status" value="1"/>
</dbReference>
<dbReference type="InterPro" id="IPR051908">
    <property type="entry name" value="Ribosomal_N-acetyltransferase"/>
</dbReference>
<dbReference type="InterPro" id="IPR016181">
    <property type="entry name" value="Acyl_CoA_acyltransferase"/>
</dbReference>
<evidence type="ECO:0000259" key="1">
    <source>
        <dbReference type="Pfam" id="PF13302"/>
    </source>
</evidence>
<name>A0A8J2YD02_9BACL</name>
<feature type="domain" description="N-acetyltransferase" evidence="1">
    <location>
        <begin position="3"/>
        <end position="109"/>
    </location>
</feature>
<protein>
    <recommendedName>
        <fullName evidence="1">N-acetyltransferase domain-containing protein</fullName>
    </recommendedName>
</protein>
<dbReference type="SUPFAM" id="SSF55729">
    <property type="entry name" value="Acyl-CoA N-acyltransferases (Nat)"/>
    <property type="match status" value="1"/>
</dbReference>